<dbReference type="PRINTS" id="PR00727">
    <property type="entry name" value="LEADERPTASE"/>
</dbReference>
<dbReference type="GO" id="GO:0004252">
    <property type="term" value="F:serine-type endopeptidase activity"/>
    <property type="evidence" value="ECO:0007669"/>
    <property type="project" value="InterPro"/>
</dbReference>
<evidence type="ECO:0000313" key="10">
    <source>
        <dbReference type="Proteomes" id="UP001266995"/>
    </source>
</evidence>
<proteinExistence type="inferred from homology"/>
<dbReference type="EMBL" id="JAVSNH010000002">
    <property type="protein sequence ID" value="MDT4514696.1"/>
    <property type="molecule type" value="Genomic_DNA"/>
</dbReference>
<keyword evidence="7" id="KW-0645">Protease</keyword>
<organism evidence="9 10">
    <name type="scientific">Bacteroides cellulosilyticus</name>
    <dbReference type="NCBI Taxonomy" id="246787"/>
    <lineage>
        <taxon>Bacteria</taxon>
        <taxon>Pseudomonadati</taxon>
        <taxon>Bacteroidota</taxon>
        <taxon>Bacteroidia</taxon>
        <taxon>Bacteroidales</taxon>
        <taxon>Bacteroidaceae</taxon>
        <taxon>Bacteroides</taxon>
    </lineage>
</organism>
<dbReference type="Proteomes" id="UP001266995">
    <property type="component" value="Unassembled WGS sequence"/>
</dbReference>
<comment type="similarity">
    <text evidence="2 7">Belongs to the peptidase S26 family.</text>
</comment>
<evidence type="ECO:0000256" key="1">
    <source>
        <dbReference type="ARBA" id="ARBA00000677"/>
    </source>
</evidence>
<comment type="caution">
    <text evidence="9">The sequence shown here is derived from an EMBL/GenBank/DDBJ whole genome shotgun (WGS) entry which is preliminary data.</text>
</comment>
<keyword evidence="7" id="KW-0472">Membrane</keyword>
<dbReference type="Pfam" id="PF10502">
    <property type="entry name" value="Peptidase_S26"/>
    <property type="match status" value="2"/>
</dbReference>
<dbReference type="InterPro" id="IPR019758">
    <property type="entry name" value="Pept_S26A_signal_pept_1_CS"/>
</dbReference>
<evidence type="ECO:0000256" key="2">
    <source>
        <dbReference type="ARBA" id="ARBA00009370"/>
    </source>
</evidence>
<gene>
    <name evidence="9" type="primary">lepB</name>
    <name evidence="9" type="ORF">RO785_27400</name>
</gene>
<feature type="active site" evidence="6">
    <location>
        <position position="119"/>
    </location>
</feature>
<dbReference type="InterPro" id="IPR036286">
    <property type="entry name" value="LexA/Signal_pep-like_sf"/>
</dbReference>
<comment type="catalytic activity">
    <reaction evidence="1 7">
        <text>Cleavage of hydrophobic, N-terminal signal or leader sequences from secreted and periplasmic proteins.</text>
        <dbReference type="EC" id="3.4.21.89"/>
    </reaction>
</comment>
<accession>A0AAW8VRL4</accession>
<dbReference type="GO" id="GO:0009003">
    <property type="term" value="F:signal peptidase activity"/>
    <property type="evidence" value="ECO:0007669"/>
    <property type="project" value="UniProtKB-EC"/>
</dbReference>
<evidence type="ECO:0000256" key="5">
    <source>
        <dbReference type="ARBA" id="ARBA00022801"/>
    </source>
</evidence>
<evidence type="ECO:0000256" key="7">
    <source>
        <dbReference type="RuleBase" id="RU362042"/>
    </source>
</evidence>
<dbReference type="PANTHER" id="PTHR43390">
    <property type="entry name" value="SIGNAL PEPTIDASE I"/>
    <property type="match status" value="1"/>
</dbReference>
<sequence length="293" mass="34414">MEKRQKILKWLNNLINLFLLICLLVIVYFILQVFAVTSFKIPTDSMVPTLLPGDCILVDKCSKGARLFDVAAVLNGEEFTIHRMPGWRNYRHNDVLVFNFPYPVSWDSINFDVMLYYVKRCIALPGDTVEIRDGHYKVKGFDNELKNIVVRKDLSFFFYGDTVTAPSSFPWDPVLGWTMKEFGPLPVPAKGDVVLMDSLSWMLYHQLITWEQKQPLRIDESGHIYIGDSLVRKYRFRENYYFMAGDNSCNSQDSRYWGLLPEPFIVGKAVRIWKSVDRETDKIRWDRIWKRIE</sequence>
<dbReference type="InterPro" id="IPR019533">
    <property type="entry name" value="Peptidase_S26"/>
</dbReference>
<feature type="active site" evidence="6">
    <location>
        <position position="45"/>
    </location>
</feature>
<feature type="domain" description="Peptidase S26" evidence="8">
    <location>
        <begin position="15"/>
        <end position="140"/>
    </location>
</feature>
<dbReference type="CDD" id="cd06462">
    <property type="entry name" value="Peptidase_S24_S26"/>
    <property type="match status" value="1"/>
</dbReference>
<dbReference type="InterPro" id="IPR000223">
    <property type="entry name" value="Pept_S26A_signal_pept_1"/>
</dbReference>
<dbReference type="PROSITE" id="PS00761">
    <property type="entry name" value="SPASE_I_3"/>
    <property type="match status" value="1"/>
</dbReference>
<dbReference type="GO" id="GO:0006465">
    <property type="term" value="P:signal peptide processing"/>
    <property type="evidence" value="ECO:0007669"/>
    <property type="project" value="InterPro"/>
</dbReference>
<dbReference type="GO" id="GO:0016020">
    <property type="term" value="C:membrane"/>
    <property type="evidence" value="ECO:0007669"/>
    <property type="project" value="UniProtKB-SubCell"/>
</dbReference>
<evidence type="ECO:0000256" key="4">
    <source>
        <dbReference type="ARBA" id="ARBA00019232"/>
    </source>
</evidence>
<evidence type="ECO:0000259" key="8">
    <source>
        <dbReference type="Pfam" id="PF10502"/>
    </source>
</evidence>
<name>A0AAW8VRL4_9BACE</name>
<dbReference type="EC" id="3.4.21.89" evidence="3 7"/>
<evidence type="ECO:0000256" key="6">
    <source>
        <dbReference type="PIRSR" id="PIRSR600223-1"/>
    </source>
</evidence>
<keyword evidence="7" id="KW-0812">Transmembrane</keyword>
<feature type="transmembrane region" description="Helical" evidence="7">
    <location>
        <begin position="12"/>
        <end position="31"/>
    </location>
</feature>
<protein>
    <recommendedName>
        <fullName evidence="4 7">Signal peptidase I</fullName>
        <ecNumber evidence="3 7">3.4.21.89</ecNumber>
    </recommendedName>
</protein>
<feature type="domain" description="Peptidase S26" evidence="8">
    <location>
        <begin position="236"/>
        <end position="273"/>
    </location>
</feature>
<dbReference type="NCBIfam" id="TIGR02227">
    <property type="entry name" value="sigpep_I_bact"/>
    <property type="match status" value="1"/>
</dbReference>
<keyword evidence="7" id="KW-1133">Transmembrane helix</keyword>
<dbReference type="PANTHER" id="PTHR43390:SF1">
    <property type="entry name" value="CHLOROPLAST PROCESSING PEPTIDASE"/>
    <property type="match status" value="1"/>
</dbReference>
<evidence type="ECO:0000256" key="3">
    <source>
        <dbReference type="ARBA" id="ARBA00013208"/>
    </source>
</evidence>
<dbReference type="CDD" id="cd06530">
    <property type="entry name" value="S26_SPase_I"/>
    <property type="match status" value="1"/>
</dbReference>
<reference evidence="9" key="1">
    <citation type="submission" date="2023-08" db="EMBL/GenBank/DDBJ databases">
        <title>Reintroducing virulent viruses to syntetic microbiomes.</title>
        <authorList>
            <person name="Wilde J."/>
            <person name="Boyes R."/>
            <person name="Robinson A.V."/>
            <person name="Daisley B.A."/>
            <person name="Allen-Vercoe E."/>
        </authorList>
    </citation>
    <scope>NUCLEOTIDE SEQUENCE</scope>
    <source>
        <strain evidence="9">225I_12FAA</strain>
    </source>
</reference>
<dbReference type="Gene3D" id="2.10.109.10">
    <property type="entry name" value="Umud Fragment, subunit A"/>
    <property type="match status" value="1"/>
</dbReference>
<dbReference type="SUPFAM" id="SSF51306">
    <property type="entry name" value="LexA/Signal peptidase"/>
    <property type="match status" value="1"/>
</dbReference>
<dbReference type="AlphaFoldDB" id="A0AAW8VRL4"/>
<keyword evidence="5 7" id="KW-0378">Hydrolase</keyword>
<dbReference type="RefSeq" id="WP_195510975.1">
    <property type="nucleotide sequence ID" value="NZ_JADMQL010000006.1"/>
</dbReference>
<comment type="subcellular location">
    <subcellularLocation>
        <location evidence="7">Membrane</location>
        <topology evidence="7">Single-pass type II membrane protein</topology>
    </subcellularLocation>
</comment>
<evidence type="ECO:0000313" key="9">
    <source>
        <dbReference type="EMBL" id="MDT4514696.1"/>
    </source>
</evidence>